<feature type="region of interest" description="Disordered" evidence="1">
    <location>
        <begin position="1"/>
        <end position="31"/>
    </location>
</feature>
<protein>
    <submittedName>
        <fullName evidence="2">COG5511 Bacteriophage capsid protein</fullName>
    </submittedName>
</protein>
<organism evidence="2">
    <name type="scientific">uncultured Caudovirales phage</name>
    <dbReference type="NCBI Taxonomy" id="2100421"/>
    <lineage>
        <taxon>Viruses</taxon>
        <taxon>Duplodnaviria</taxon>
        <taxon>Heunggongvirae</taxon>
        <taxon>Uroviricota</taxon>
        <taxon>Caudoviricetes</taxon>
        <taxon>Peduoviridae</taxon>
        <taxon>Maltschvirus</taxon>
        <taxon>Maltschvirus maltsch</taxon>
    </lineage>
</organism>
<reference evidence="2" key="1">
    <citation type="submission" date="2020-04" db="EMBL/GenBank/DDBJ databases">
        <authorList>
            <person name="Chiriac C."/>
            <person name="Salcher M."/>
            <person name="Ghai R."/>
            <person name="Kavagutti S V."/>
        </authorList>
    </citation>
    <scope>NUCLEOTIDE SEQUENCE</scope>
</reference>
<proteinExistence type="predicted"/>
<dbReference type="EMBL" id="LR796908">
    <property type="protein sequence ID" value="CAB4174212.1"/>
    <property type="molecule type" value="Genomic_DNA"/>
</dbReference>
<dbReference type="InterPro" id="IPR006429">
    <property type="entry name" value="Phage_lambda_portal"/>
</dbReference>
<dbReference type="EMBL" id="LR796621">
    <property type="protein sequence ID" value="CAB4154906.1"/>
    <property type="molecule type" value="Genomic_DNA"/>
</dbReference>
<name>A0A6J5NA26_9CAUD</name>
<accession>A0A6J5NA26</accession>
<evidence type="ECO:0000313" key="2">
    <source>
        <dbReference type="EMBL" id="CAB4154906.1"/>
    </source>
</evidence>
<sequence>MPAKKSTTPKVKVPKAIKPGAGDATPKPQASWNNNFLNGGFTFARRAWYGSTPQDSRKDVRESDRLQLVQRARYAEKNYPAMVQFVNDMVMYVVGDGLTPTSHALDPVKARLYEDYYFRKTRRADITGRFSGEQIQRCIVRTWAVDGEIYAIKTKNASGDACMQMVEGHRVLNPDDQALVDAQTWDGIVYDLYGAVKGYWVQTGEAGYKLIPAAAMCHVANIQRVSGGHGLPPMQQALNSMQDQVEIIELEKRATKQVTDVPNILTKAGGAIDESMAADLNGIGSSSFNQIGQQMGGKLLVLEPGEDLKSVSPNFPRQSMQMFNEVLSRMIAAGGLPYEVVTDGSKAGSALIRMVLGKADRYVGQIQCMVVDEYCMPDWQYRISDGIAKGELPDDPKWADVEFTCPQMPSIDNGRDSKNDRDDLLAGLTSYTEVLKKRGLNYQKVFSQLVRDIAFAKETTDATAGRVSFEEAMQRFQNMQAPQASVDPVTQPMDGADGPSPAPGQDAPNLI</sequence>
<feature type="compositionally biased region" description="Low complexity" evidence="1">
    <location>
        <begin position="1"/>
        <end position="16"/>
    </location>
</feature>
<evidence type="ECO:0000313" key="4">
    <source>
        <dbReference type="EMBL" id="CAB4192226.1"/>
    </source>
</evidence>
<evidence type="ECO:0000313" key="5">
    <source>
        <dbReference type="EMBL" id="CAB5230415.1"/>
    </source>
</evidence>
<gene>
    <name evidence="4" type="ORF">UFOVP1232_10</name>
    <name evidence="5" type="ORF">UFOVP1572_3</name>
    <name evidence="2" type="ORF">UFOVP644_44</name>
    <name evidence="3" type="ORF">UFOVP958_34</name>
</gene>
<dbReference type="EMBL" id="LR798421">
    <property type="protein sequence ID" value="CAB5230415.1"/>
    <property type="molecule type" value="Genomic_DNA"/>
</dbReference>
<evidence type="ECO:0000313" key="3">
    <source>
        <dbReference type="EMBL" id="CAB4174212.1"/>
    </source>
</evidence>
<dbReference type="GO" id="GO:0019068">
    <property type="term" value="P:virion assembly"/>
    <property type="evidence" value="ECO:0007669"/>
    <property type="project" value="InterPro"/>
</dbReference>
<dbReference type="EMBL" id="LR797189">
    <property type="protein sequence ID" value="CAB4192226.1"/>
    <property type="molecule type" value="Genomic_DNA"/>
</dbReference>
<evidence type="ECO:0000256" key="1">
    <source>
        <dbReference type="SAM" id="MobiDB-lite"/>
    </source>
</evidence>
<feature type="region of interest" description="Disordered" evidence="1">
    <location>
        <begin position="478"/>
        <end position="511"/>
    </location>
</feature>
<dbReference type="GO" id="GO:0005198">
    <property type="term" value="F:structural molecule activity"/>
    <property type="evidence" value="ECO:0007669"/>
    <property type="project" value="InterPro"/>
</dbReference>
<dbReference type="Pfam" id="PF05136">
    <property type="entry name" value="Phage_portal_2"/>
    <property type="match status" value="1"/>
</dbReference>